<comment type="caution">
    <text evidence="1">The sequence shown here is derived from an EMBL/GenBank/DDBJ whole genome shotgun (WGS) entry which is preliminary data.</text>
</comment>
<evidence type="ECO:0000313" key="2">
    <source>
        <dbReference type="Proteomes" id="UP000295525"/>
    </source>
</evidence>
<accession>A0A4R3M5I8</accession>
<reference evidence="1 2" key="1">
    <citation type="submission" date="2019-03" db="EMBL/GenBank/DDBJ databases">
        <title>Genomic Encyclopedia of Type Strains, Phase IV (KMG-IV): sequencing the most valuable type-strain genomes for metagenomic binning, comparative biology and taxonomic classification.</title>
        <authorList>
            <person name="Goeker M."/>
        </authorList>
    </citation>
    <scope>NUCLEOTIDE SEQUENCE [LARGE SCALE GENOMIC DNA]</scope>
    <source>
        <strain evidence="1 2">DSM 24591</strain>
    </source>
</reference>
<sequence length="157" mass="16899">MDEPAAFPTPGRVRYWLFLPALLLLLIWQSGAFAATLAINISGVRDTQGKVAVALFSSAAGFPKDDSKAIRRIMLPIDAASHSARIVLSDIVPGSYAIAAFHDDNNSGKLETNFFGVPKKGYGFSNNPKPRMRPATYDEARFVVPAAGASVSIQLVY</sequence>
<dbReference type="RefSeq" id="WP_132581785.1">
    <property type="nucleotide sequence ID" value="NZ_SMAJ01000005.1"/>
</dbReference>
<evidence type="ECO:0000313" key="1">
    <source>
        <dbReference type="EMBL" id="TCT08634.1"/>
    </source>
</evidence>
<dbReference type="AlphaFoldDB" id="A0A4R3M5I8"/>
<proteinExistence type="predicted"/>
<dbReference type="EMBL" id="SMAJ01000005">
    <property type="protein sequence ID" value="TCT08634.1"/>
    <property type="molecule type" value="Genomic_DNA"/>
</dbReference>
<organism evidence="1 2">
    <name type="scientific">Paralcaligenes ureilyticus</name>
    <dbReference type="NCBI Taxonomy" id="627131"/>
    <lineage>
        <taxon>Bacteria</taxon>
        <taxon>Pseudomonadati</taxon>
        <taxon>Pseudomonadota</taxon>
        <taxon>Betaproteobacteria</taxon>
        <taxon>Burkholderiales</taxon>
        <taxon>Alcaligenaceae</taxon>
        <taxon>Paralcaligenes</taxon>
    </lineage>
</organism>
<protein>
    <submittedName>
        <fullName evidence="1">Uncharacterized protein (DUF2141 family)</fullName>
    </submittedName>
</protein>
<dbReference type="Proteomes" id="UP000295525">
    <property type="component" value="Unassembled WGS sequence"/>
</dbReference>
<dbReference type="InterPro" id="IPR018673">
    <property type="entry name" value="DUF2141"/>
</dbReference>
<keyword evidence="2" id="KW-1185">Reference proteome</keyword>
<gene>
    <name evidence="1" type="ORF">EDC26_105186</name>
</gene>
<dbReference type="Pfam" id="PF09912">
    <property type="entry name" value="DUF2141"/>
    <property type="match status" value="1"/>
</dbReference>
<dbReference type="OrthoDB" id="9788332at2"/>
<name>A0A4R3M5I8_9BURK</name>